<name>A0A4R6T341_9SPHI</name>
<dbReference type="PANTHER" id="PTHR19328:SF75">
    <property type="entry name" value="ALDOSE SUGAR DEHYDROGENASE YLII"/>
    <property type="match status" value="1"/>
</dbReference>
<reference evidence="3 4" key="1">
    <citation type="submission" date="2019-03" db="EMBL/GenBank/DDBJ databases">
        <title>Genomic Encyclopedia of Archaeal and Bacterial Type Strains, Phase II (KMG-II): from individual species to whole genera.</title>
        <authorList>
            <person name="Goeker M."/>
        </authorList>
    </citation>
    <scope>NUCLEOTIDE SEQUENCE [LARGE SCALE GENOMIC DNA]</scope>
    <source>
        <strain evidence="3 4">DSM 19035</strain>
    </source>
</reference>
<accession>A0A4R6T341</accession>
<protein>
    <submittedName>
        <fullName evidence="3">Glucose/sorbosone dehydrogenase</fullName>
    </submittedName>
</protein>
<organism evidence="3 4">
    <name type="scientific">Pedobacter metabolipauper</name>
    <dbReference type="NCBI Taxonomy" id="425513"/>
    <lineage>
        <taxon>Bacteria</taxon>
        <taxon>Pseudomonadati</taxon>
        <taxon>Bacteroidota</taxon>
        <taxon>Sphingobacteriia</taxon>
        <taxon>Sphingobacteriales</taxon>
        <taxon>Sphingobacteriaceae</taxon>
        <taxon>Pedobacter</taxon>
    </lineage>
</organism>
<dbReference type="RefSeq" id="WP_133574833.1">
    <property type="nucleotide sequence ID" value="NZ_SNYC01000003.1"/>
</dbReference>
<dbReference type="AlphaFoldDB" id="A0A4R6T341"/>
<dbReference type="Proteomes" id="UP000295620">
    <property type="component" value="Unassembled WGS sequence"/>
</dbReference>
<evidence type="ECO:0000259" key="2">
    <source>
        <dbReference type="Pfam" id="PF07995"/>
    </source>
</evidence>
<evidence type="ECO:0000313" key="4">
    <source>
        <dbReference type="Proteomes" id="UP000295620"/>
    </source>
</evidence>
<evidence type="ECO:0000256" key="1">
    <source>
        <dbReference type="SAM" id="SignalP"/>
    </source>
</evidence>
<feature type="domain" description="Glucose/Sorbosone dehydrogenase" evidence="2">
    <location>
        <begin position="55"/>
        <end position="335"/>
    </location>
</feature>
<dbReference type="SUPFAM" id="SSF50952">
    <property type="entry name" value="Soluble quinoprotein glucose dehydrogenase"/>
    <property type="match status" value="1"/>
</dbReference>
<gene>
    <name evidence="3" type="ORF">ATK78_0919</name>
</gene>
<keyword evidence="4" id="KW-1185">Reference proteome</keyword>
<dbReference type="OrthoDB" id="9770043at2"/>
<dbReference type="Gene3D" id="2.120.10.30">
    <property type="entry name" value="TolB, C-terminal domain"/>
    <property type="match status" value="1"/>
</dbReference>
<keyword evidence="1" id="KW-0732">Signal</keyword>
<dbReference type="InterPro" id="IPR012938">
    <property type="entry name" value="Glc/Sorbosone_DH"/>
</dbReference>
<dbReference type="PANTHER" id="PTHR19328">
    <property type="entry name" value="HEDGEHOG-INTERACTING PROTEIN"/>
    <property type="match status" value="1"/>
</dbReference>
<feature type="chain" id="PRO_5020988477" evidence="1">
    <location>
        <begin position="24"/>
        <end position="398"/>
    </location>
</feature>
<dbReference type="InterPro" id="IPR011042">
    <property type="entry name" value="6-blade_b-propeller_TolB-like"/>
</dbReference>
<proteinExistence type="predicted"/>
<dbReference type="EMBL" id="SNYC01000003">
    <property type="protein sequence ID" value="TDQ11791.1"/>
    <property type="molecule type" value="Genomic_DNA"/>
</dbReference>
<feature type="signal peptide" evidence="1">
    <location>
        <begin position="1"/>
        <end position="23"/>
    </location>
</feature>
<evidence type="ECO:0000313" key="3">
    <source>
        <dbReference type="EMBL" id="TDQ11791.1"/>
    </source>
</evidence>
<dbReference type="InterPro" id="IPR011041">
    <property type="entry name" value="Quinoprot_gluc/sorb_DH_b-prop"/>
</dbReference>
<sequence length="398" mass="43986">MSIKSSLKALTTALLIFSSAAMAQVPASPIKLKLKLISDKFTSLTAFAEPNDKTGRLFVVEQEGRIKIIKKGILLTTPFLDIQSEVLKGNGSDERGLLGLAFHPEYSKNGKFYIYYSSRIPKTAGVNHHSIVREFTASSQNSDLADKASGRIVLEFEEPEANHNGGDLKFGPDGFLYVAVGDGGGGDDRHAEFGNGQNLNTFLGKILRIDVNQKPYAVPKDNPFVGKANTKPEIYAYGLRNPWRISFDKVSGKLFVGDVGQNKYEEIDIVTKGGNYGWRIREGLHENARFPNDPDPKNSIDPITDYPHAEGISVTGGFVYRGKKIPALYGKYVFADWMGPLWTLTDTKKPQWNREKLSISHDAGYWQITSFGEDQAGELYLLAAILESGKNAVYQIIP</sequence>
<dbReference type="Pfam" id="PF07995">
    <property type="entry name" value="GSDH"/>
    <property type="match status" value="1"/>
</dbReference>
<comment type="caution">
    <text evidence="3">The sequence shown here is derived from an EMBL/GenBank/DDBJ whole genome shotgun (WGS) entry which is preliminary data.</text>
</comment>